<dbReference type="EMBL" id="CP000804">
    <property type="protein sequence ID" value="ABU59073.1"/>
    <property type="molecule type" value="Genomic_DNA"/>
</dbReference>
<protein>
    <submittedName>
        <fullName evidence="2">Uncharacterized protein</fullName>
    </submittedName>
</protein>
<organism evidence="2 3">
    <name type="scientific">Roseiflexus castenholzii (strain DSM 13941 / HLO8)</name>
    <dbReference type="NCBI Taxonomy" id="383372"/>
    <lineage>
        <taxon>Bacteria</taxon>
        <taxon>Bacillati</taxon>
        <taxon>Chloroflexota</taxon>
        <taxon>Chloroflexia</taxon>
        <taxon>Chloroflexales</taxon>
        <taxon>Roseiflexineae</taxon>
        <taxon>Roseiflexaceae</taxon>
        <taxon>Roseiflexus</taxon>
    </lineage>
</organism>
<dbReference type="eggNOG" id="COG1697">
    <property type="taxonomic scope" value="Bacteria"/>
</dbReference>
<name>A7NNE0_ROSCS</name>
<reference evidence="2 3" key="1">
    <citation type="submission" date="2007-08" db="EMBL/GenBank/DDBJ databases">
        <title>Complete sequence of Roseiflexus castenholzii DSM 13941.</title>
        <authorList>
            <consortium name="US DOE Joint Genome Institute"/>
            <person name="Copeland A."/>
            <person name="Lucas S."/>
            <person name="Lapidus A."/>
            <person name="Barry K."/>
            <person name="Glavina del Rio T."/>
            <person name="Dalin E."/>
            <person name="Tice H."/>
            <person name="Pitluck S."/>
            <person name="Thompson L.S."/>
            <person name="Brettin T."/>
            <person name="Bruce D."/>
            <person name="Detter J.C."/>
            <person name="Han C."/>
            <person name="Tapia R."/>
            <person name="Schmutz J."/>
            <person name="Larimer F."/>
            <person name="Land M."/>
            <person name="Hauser L."/>
            <person name="Kyrpides N."/>
            <person name="Mikhailova N."/>
            <person name="Bryant D.A."/>
            <person name="Hanada S."/>
            <person name="Tsukatani Y."/>
            <person name="Richardson P."/>
        </authorList>
    </citation>
    <scope>NUCLEOTIDE SEQUENCE [LARGE SCALE GENOMIC DNA]</scope>
    <source>
        <strain evidence="3">DSM 13941 / HLO8</strain>
    </source>
</reference>
<proteinExistence type="predicted"/>
<evidence type="ECO:0000313" key="2">
    <source>
        <dbReference type="EMBL" id="ABU59073.1"/>
    </source>
</evidence>
<dbReference type="STRING" id="383372.Rcas_3018"/>
<dbReference type="OrthoDB" id="4524486at2"/>
<feature type="transmembrane region" description="Helical" evidence="1">
    <location>
        <begin position="87"/>
        <end position="109"/>
    </location>
</feature>
<keyword evidence="1" id="KW-0812">Transmembrane</keyword>
<keyword evidence="1" id="KW-0472">Membrane</keyword>
<accession>A7NNE0</accession>
<evidence type="ECO:0000256" key="1">
    <source>
        <dbReference type="SAM" id="Phobius"/>
    </source>
</evidence>
<dbReference type="KEGG" id="rca:Rcas_3018"/>
<dbReference type="RefSeq" id="WP_012121497.1">
    <property type="nucleotide sequence ID" value="NC_009767.1"/>
</dbReference>
<keyword evidence="3" id="KW-1185">Reference proteome</keyword>
<dbReference type="HOGENOM" id="CLU_749828_0_0_0"/>
<dbReference type="AlphaFoldDB" id="A7NNE0"/>
<feature type="transmembrane region" description="Helical" evidence="1">
    <location>
        <begin position="115"/>
        <end position="138"/>
    </location>
</feature>
<gene>
    <name evidence="2" type="ordered locus">Rcas_3018</name>
</gene>
<evidence type="ECO:0000313" key="3">
    <source>
        <dbReference type="Proteomes" id="UP000000263"/>
    </source>
</evidence>
<keyword evidence="1" id="KW-1133">Transmembrane helix</keyword>
<sequence length="390" mass="43354">MKCPHCLAELKYRERRDKKCPQCRKQFALEPRENALKMSDLRLRGLAERLSHQGTYRYTPTQLAHFAIRRELEPALKNGWVWKEPSTLVAAILFGAVFLIGMSCILFVVAETRSLSAAMTAILFGLVFGLAAAGIYYWTARSSNPYRRLLPVLETFATTYVSPWTSVHGPLPGQTTDQEIAALRRVPLHPSRVRAVLASPVAAVLDCLRINGLSERLGLALLPTDGPYLEADERTLALLRQNPRLPLLLIHDASVAGCLLPALLPGKWGLAPNHRVIDLGLRPRHVKQRRLPWKREQTPQELIDLLERRAQTPGGPGLDKDELEWLRQGFVTSALFIPPAQLVDVVTKAVERLAPAPVAAPPRTSAQSVDPEAQAQATARAVGFMTWPQR</sequence>
<dbReference type="Proteomes" id="UP000000263">
    <property type="component" value="Chromosome"/>
</dbReference>